<keyword evidence="2" id="KW-1185">Reference proteome</keyword>
<organism evidence="1 2">
    <name type="scientific">Paralvinella palmiformis</name>
    <dbReference type="NCBI Taxonomy" id="53620"/>
    <lineage>
        <taxon>Eukaryota</taxon>
        <taxon>Metazoa</taxon>
        <taxon>Spiralia</taxon>
        <taxon>Lophotrochozoa</taxon>
        <taxon>Annelida</taxon>
        <taxon>Polychaeta</taxon>
        <taxon>Sedentaria</taxon>
        <taxon>Canalipalpata</taxon>
        <taxon>Terebellida</taxon>
        <taxon>Terebelliformia</taxon>
        <taxon>Alvinellidae</taxon>
        <taxon>Paralvinella</taxon>
    </lineage>
</organism>
<protein>
    <submittedName>
        <fullName evidence="1">Uncharacterized protein</fullName>
    </submittedName>
</protein>
<comment type="caution">
    <text evidence="1">The sequence shown here is derived from an EMBL/GenBank/DDBJ whole genome shotgun (WGS) entry which is preliminary data.</text>
</comment>
<evidence type="ECO:0000313" key="2">
    <source>
        <dbReference type="Proteomes" id="UP001208570"/>
    </source>
</evidence>
<dbReference type="AlphaFoldDB" id="A0AAD9J166"/>
<gene>
    <name evidence="1" type="ORF">LSH36_756g02033</name>
</gene>
<dbReference type="EMBL" id="JAODUP010000756">
    <property type="protein sequence ID" value="KAK2144454.1"/>
    <property type="molecule type" value="Genomic_DNA"/>
</dbReference>
<accession>A0AAD9J166</accession>
<dbReference type="Proteomes" id="UP001208570">
    <property type="component" value="Unassembled WGS sequence"/>
</dbReference>
<proteinExistence type="predicted"/>
<evidence type="ECO:0000313" key="1">
    <source>
        <dbReference type="EMBL" id="KAK2144454.1"/>
    </source>
</evidence>
<sequence length="46" mass="5372">MTIRLPRLKHKPFIDEVTLPYDSLKLRFRPDPPVSEFLPQIPLSLG</sequence>
<reference evidence="1" key="1">
    <citation type="journal article" date="2023" name="Mol. Biol. Evol.">
        <title>Third-Generation Sequencing Reveals the Adaptive Role of the Epigenome in Three Deep-Sea Polychaetes.</title>
        <authorList>
            <person name="Perez M."/>
            <person name="Aroh O."/>
            <person name="Sun Y."/>
            <person name="Lan Y."/>
            <person name="Juniper S.K."/>
            <person name="Young C.R."/>
            <person name="Angers B."/>
            <person name="Qian P.Y."/>
        </authorList>
    </citation>
    <scope>NUCLEOTIDE SEQUENCE</scope>
    <source>
        <strain evidence="1">P08H-3</strain>
    </source>
</reference>
<name>A0AAD9J166_9ANNE</name>